<evidence type="ECO:0000313" key="3">
    <source>
        <dbReference type="Proteomes" id="UP000598196"/>
    </source>
</evidence>
<dbReference type="InterPro" id="IPR003018">
    <property type="entry name" value="GAF"/>
</dbReference>
<organism evidence="2 3">
    <name type="scientific">Gemmobacter aquaticus</name>
    <dbReference type="NCBI Taxonomy" id="490185"/>
    <lineage>
        <taxon>Bacteria</taxon>
        <taxon>Pseudomonadati</taxon>
        <taxon>Pseudomonadota</taxon>
        <taxon>Alphaproteobacteria</taxon>
        <taxon>Rhodobacterales</taxon>
        <taxon>Paracoccaceae</taxon>
        <taxon>Gemmobacter</taxon>
    </lineage>
</organism>
<dbReference type="InterPro" id="IPR029016">
    <property type="entry name" value="GAF-like_dom_sf"/>
</dbReference>
<feature type="domain" description="GAF" evidence="1">
    <location>
        <begin position="169"/>
        <end position="330"/>
    </location>
</feature>
<protein>
    <recommendedName>
        <fullName evidence="1">GAF domain-containing protein</fullName>
    </recommendedName>
</protein>
<dbReference type="PANTHER" id="PTHR40660">
    <property type="entry name" value="5'-PHOSPHATE OXIDASE PUTATIVE DOMAIN-CONTAINING PROTEIN-RELATED"/>
    <property type="match status" value="1"/>
</dbReference>
<dbReference type="InterPro" id="IPR011576">
    <property type="entry name" value="Pyridox_Oxase_N"/>
</dbReference>
<dbReference type="RefSeq" id="WP_146284826.1">
    <property type="nucleotide sequence ID" value="NZ_BMLP01000001.1"/>
</dbReference>
<dbReference type="Pfam" id="PF01243">
    <property type="entry name" value="PNPOx_N"/>
    <property type="match status" value="1"/>
</dbReference>
<dbReference type="EMBL" id="BMLP01000001">
    <property type="protein sequence ID" value="GGO30128.1"/>
    <property type="molecule type" value="Genomic_DNA"/>
</dbReference>
<sequence>MKTHERPLLADHWECFEGIVPSVVVTAARDGTPNVSYISHVFYIDEDHVALSNQFMSKMVRNVRENPRLQVVVVNARTGAQLILDLVFERAETSGPLFDTLATLVTAVATHQGMDHVMRLRSADIYRVLEVEVQSCEPGVRDAPATRVARVDTLGAAIPICLSLSRLDDLDRAIDLVLDGLVTRLGISHCMLFLADPDTRALTAIASRGYNRQGAGAEVRWGEGVIGLAAKRAQALRFSCVGRNFLYIHNVKTTGHLGPDASHDVPMPGLEAPQSLLAVPMIAGGDVRGMIYAESEDRLAFTPVDEQAVNLIAAQLAALVAFVESSRELGVARAGTSVSAMTAGDNSREVLIQHFAYDDSLFIDHDYVIKGVPGRLLWRMLQTFAQEGRTEFTNREFRLDTTLRLPEFKDNLESRLLLLSRRLAESDWPVRILRSGRGRVLLQVDGRLALQQR</sequence>
<proteinExistence type="predicted"/>
<dbReference type="Pfam" id="PF13185">
    <property type="entry name" value="GAF_2"/>
    <property type="match status" value="1"/>
</dbReference>
<keyword evidence="3" id="KW-1185">Reference proteome</keyword>
<evidence type="ECO:0000259" key="1">
    <source>
        <dbReference type="SMART" id="SM00065"/>
    </source>
</evidence>
<dbReference type="SUPFAM" id="SSF50475">
    <property type="entry name" value="FMN-binding split barrel"/>
    <property type="match status" value="1"/>
</dbReference>
<dbReference type="SUPFAM" id="SSF55781">
    <property type="entry name" value="GAF domain-like"/>
    <property type="match status" value="1"/>
</dbReference>
<name>A0A918DCX6_9RHOB</name>
<reference evidence="2 3" key="1">
    <citation type="journal article" date="2014" name="Int. J. Syst. Evol. Microbiol.">
        <title>Complete genome sequence of Corynebacterium casei LMG S-19264T (=DSM 44701T), isolated from a smear-ripened cheese.</title>
        <authorList>
            <consortium name="US DOE Joint Genome Institute (JGI-PGF)"/>
            <person name="Walter F."/>
            <person name="Albersmeier A."/>
            <person name="Kalinowski J."/>
            <person name="Ruckert C."/>
        </authorList>
    </citation>
    <scope>NUCLEOTIDE SEQUENCE [LARGE SCALE GENOMIC DNA]</scope>
    <source>
        <strain evidence="2 3">CGMCC 1.7029</strain>
    </source>
</reference>
<comment type="caution">
    <text evidence="2">The sequence shown here is derived from an EMBL/GenBank/DDBJ whole genome shotgun (WGS) entry which is preliminary data.</text>
</comment>
<dbReference type="SMART" id="SM00065">
    <property type="entry name" value="GAF"/>
    <property type="match status" value="1"/>
</dbReference>
<dbReference type="PANTHER" id="PTHR40660:SF1">
    <property type="entry name" value="5'-PHOSPHATE OXIDASE PUTATIVE DOMAIN-CONTAINING PROTEIN-RELATED"/>
    <property type="match status" value="1"/>
</dbReference>
<dbReference type="Gene3D" id="2.30.110.10">
    <property type="entry name" value="Electron Transport, Fmn-binding Protein, Chain A"/>
    <property type="match status" value="1"/>
</dbReference>
<accession>A0A918DCX6</accession>
<dbReference type="Gene3D" id="3.30.450.40">
    <property type="match status" value="1"/>
</dbReference>
<dbReference type="OrthoDB" id="329702at2"/>
<dbReference type="AlphaFoldDB" id="A0A918DCX6"/>
<dbReference type="Proteomes" id="UP000598196">
    <property type="component" value="Unassembled WGS sequence"/>
</dbReference>
<evidence type="ECO:0000313" key="2">
    <source>
        <dbReference type="EMBL" id="GGO30128.1"/>
    </source>
</evidence>
<gene>
    <name evidence="2" type="ORF">GCM10010991_14730</name>
</gene>
<dbReference type="InterPro" id="IPR012349">
    <property type="entry name" value="Split_barrel_FMN-bd"/>
</dbReference>